<dbReference type="Proteomes" id="UP001428341">
    <property type="component" value="Unassembled WGS sequence"/>
</dbReference>
<organism evidence="1 2">
    <name type="scientific">Citrus x changshan-huyou</name>
    <dbReference type="NCBI Taxonomy" id="2935761"/>
    <lineage>
        <taxon>Eukaryota</taxon>
        <taxon>Viridiplantae</taxon>
        <taxon>Streptophyta</taxon>
        <taxon>Embryophyta</taxon>
        <taxon>Tracheophyta</taxon>
        <taxon>Spermatophyta</taxon>
        <taxon>Magnoliopsida</taxon>
        <taxon>eudicotyledons</taxon>
        <taxon>Gunneridae</taxon>
        <taxon>Pentapetalae</taxon>
        <taxon>rosids</taxon>
        <taxon>malvids</taxon>
        <taxon>Sapindales</taxon>
        <taxon>Rutaceae</taxon>
        <taxon>Aurantioideae</taxon>
        <taxon>Citrus</taxon>
    </lineage>
</organism>
<proteinExistence type="predicted"/>
<comment type="caution">
    <text evidence="1">The sequence shown here is derived from an EMBL/GenBank/DDBJ whole genome shotgun (WGS) entry which is preliminary data.</text>
</comment>
<sequence>MLCYPYWDMLCQQLNSLLELEPAICMKHHQPRYDICLSIDVLFFREMQSVVSKLYNLGFIHSTVTIQFKETHLKIPHALLARSKPCVHLTNQRAKNSKQLYSVMTFLQVTTQGENCKNNR</sequence>
<dbReference type="AlphaFoldDB" id="A0AAP0QZK6"/>
<accession>A0AAP0QZK6</accession>
<evidence type="ECO:0000313" key="1">
    <source>
        <dbReference type="EMBL" id="KAK9228569.1"/>
    </source>
</evidence>
<reference evidence="1 2" key="1">
    <citation type="submission" date="2024-05" db="EMBL/GenBank/DDBJ databases">
        <title>Haplotype-resolved chromosome-level genome assembly of Huyou (Citrus changshanensis).</title>
        <authorList>
            <person name="Miao C."/>
            <person name="Chen W."/>
            <person name="Wu Y."/>
            <person name="Wang L."/>
            <person name="Zhao S."/>
            <person name="Grierson D."/>
            <person name="Xu C."/>
            <person name="Chen K."/>
        </authorList>
    </citation>
    <scope>NUCLEOTIDE SEQUENCE [LARGE SCALE GENOMIC DNA]</scope>
    <source>
        <strain evidence="1">01-14</strain>
        <tissue evidence="1">Leaf</tissue>
    </source>
</reference>
<evidence type="ECO:0000313" key="2">
    <source>
        <dbReference type="Proteomes" id="UP001428341"/>
    </source>
</evidence>
<gene>
    <name evidence="1" type="ORF">WN944_021520</name>
</gene>
<keyword evidence="2" id="KW-1185">Reference proteome</keyword>
<protein>
    <submittedName>
        <fullName evidence="1">Uncharacterized protein</fullName>
    </submittedName>
</protein>
<name>A0AAP0QZK6_9ROSI</name>
<dbReference type="EMBL" id="JBCGBO010000001">
    <property type="protein sequence ID" value="KAK9228569.1"/>
    <property type="molecule type" value="Genomic_DNA"/>
</dbReference>